<dbReference type="Pfam" id="PF00225">
    <property type="entry name" value="Kinesin"/>
    <property type="match status" value="1"/>
</dbReference>
<dbReference type="InterPro" id="IPR036961">
    <property type="entry name" value="Kinesin_motor_dom_sf"/>
</dbReference>
<feature type="compositionally biased region" description="Basic and acidic residues" evidence="7">
    <location>
        <begin position="782"/>
        <end position="791"/>
    </location>
</feature>
<feature type="region of interest" description="Disordered" evidence="7">
    <location>
        <begin position="82"/>
        <end position="118"/>
    </location>
</feature>
<proteinExistence type="inferred from homology"/>
<dbReference type="InterPro" id="IPR027417">
    <property type="entry name" value="P-loop_NTPase"/>
</dbReference>
<keyword evidence="9" id="KW-0378">Hydrolase</keyword>
<gene>
    <name evidence="9" type="ORF">RchiOBHm_Chr6g0303131</name>
</gene>
<evidence type="ECO:0000313" key="10">
    <source>
        <dbReference type="Proteomes" id="UP000238479"/>
    </source>
</evidence>
<accession>A0A2P6PZ77</accession>
<dbReference type="GO" id="GO:0016887">
    <property type="term" value="F:ATP hydrolysis activity"/>
    <property type="evidence" value="ECO:0007669"/>
    <property type="project" value="TreeGrafter"/>
</dbReference>
<comment type="caution">
    <text evidence="9">The sequence shown here is derived from an EMBL/GenBank/DDBJ whole genome shotgun (WGS) entry which is preliminary data.</text>
</comment>
<sequence>MEEPTILQQCPNTVTIRRNPHRRARPKTTPATAAAGIPSCTVPKVPFPTEEILSMDISSSKPDPENLRVFLRIRPLLRPSDKRSGVVGDLKARSKNVWPQNPKNAAAREQKKKKSPNAEVCVKVNSARSVTVAPPLSLQEPNRLKSEVYDGFSHVFSSDSSQEEVYEMMVKPLVEDFLKGKSGMLAAMGPSGSGKTHTVFGCPREPGMVPLALQHIFKRVPDSITESPRSFFISMFEISTERGKAEKWIDLSPNGGEITMQQSNLKGLQEIAISDARQAESLVAQAMQKRATATTNSNSQSSRSQCIINIRGVADKFDGEDNNNANEVVLSIVDLAGAEREKRTGNQGARLLESNFINNTSMVFGLCLRSLLEHQKNPKKPMQKHFQNSLLTKYLRDYLEGKKRMSLILTVKSGEEDYRDTSHLLRQASPYMEIKFNNAEDPSNIPNKRQIQSLSRTEQRKRMKLTGSESCVIEQEKSIESEIGLTKEAAQRIYKVELSSGSKPCNVDTADGETNHQIMQSFAKAIWNVLKEYNKKLKVADDEIKHLRESLMTEKTRHLELEKELKDIKSCCTCFHIKSNVDQPFYSGRCDNNGTPKRLDFTSKEDHNIFSEVQAFGCVDNEPDIDATLVPSQTDEKQSDATVKTSDVGEVGNPCLGPGNTDQWNHQICEGFPGSGHSAEDGCESKCVQIEDNYPNADVAGLSVNSSELVVIQRKDSCSSVELDDLLSEEDEESSDVVYTEHCNSVDRQSRLDTSSEALHMDKSERKVLHASSLSPSSNVKNEIEESKESFDLPTLPKEGVVSTKKCSIIHVPVSEPTVDTSTKLEKPKRRLLPASSTLLRNFSTSDIEDDSEKPKGGKKLAAEGRTRTQGSISLVRLLQSNLRI</sequence>
<dbReference type="PRINTS" id="PR00380">
    <property type="entry name" value="KINESINHEAVY"/>
</dbReference>
<dbReference type="Proteomes" id="UP000238479">
    <property type="component" value="Chromosome 6"/>
</dbReference>
<dbReference type="PANTHER" id="PTHR24115:SF1008">
    <property type="entry name" value="KINESIN-LIKE PROTEIN SUBITO"/>
    <property type="match status" value="1"/>
</dbReference>
<dbReference type="PANTHER" id="PTHR24115">
    <property type="entry name" value="KINESIN-RELATED"/>
    <property type="match status" value="1"/>
</dbReference>
<dbReference type="EC" id="3.6.4.4" evidence="9"/>
<evidence type="ECO:0000256" key="2">
    <source>
        <dbReference type="ARBA" id="ARBA00022741"/>
    </source>
</evidence>
<keyword evidence="1" id="KW-0493">Microtubule</keyword>
<feature type="domain" description="Kinesin motor" evidence="8">
    <location>
        <begin position="66"/>
        <end position="434"/>
    </location>
</feature>
<dbReference type="GO" id="GO:0005524">
    <property type="term" value="F:ATP binding"/>
    <property type="evidence" value="ECO:0007669"/>
    <property type="project" value="UniProtKB-UniRule"/>
</dbReference>
<keyword evidence="3 5" id="KW-0067">ATP-binding</keyword>
<dbReference type="Gramene" id="PRQ27230">
    <property type="protein sequence ID" value="PRQ27230"/>
    <property type="gene ID" value="RchiOBHm_Chr6g0303131"/>
</dbReference>
<feature type="compositionally biased region" description="Basic and acidic residues" evidence="7">
    <location>
        <begin position="759"/>
        <end position="768"/>
    </location>
</feature>
<dbReference type="SUPFAM" id="SSF52540">
    <property type="entry name" value="P-loop containing nucleoside triphosphate hydrolases"/>
    <property type="match status" value="1"/>
</dbReference>
<dbReference type="Gene3D" id="3.40.850.10">
    <property type="entry name" value="Kinesin motor domain"/>
    <property type="match status" value="1"/>
</dbReference>
<dbReference type="GO" id="GO:0007018">
    <property type="term" value="P:microtubule-based movement"/>
    <property type="evidence" value="ECO:0007669"/>
    <property type="project" value="InterPro"/>
</dbReference>
<feature type="binding site" evidence="5">
    <location>
        <begin position="189"/>
        <end position="196"/>
    </location>
    <ligand>
        <name>ATP</name>
        <dbReference type="ChEBI" id="CHEBI:30616"/>
    </ligand>
</feature>
<feature type="region of interest" description="Disordered" evidence="7">
    <location>
        <begin position="632"/>
        <end position="651"/>
    </location>
</feature>
<name>A0A2P6PZ77_ROSCH</name>
<dbReference type="GO" id="GO:0008017">
    <property type="term" value="F:microtubule binding"/>
    <property type="evidence" value="ECO:0007669"/>
    <property type="project" value="InterPro"/>
</dbReference>
<dbReference type="OrthoDB" id="123929at2759"/>
<keyword evidence="2 5" id="KW-0547">Nucleotide-binding</keyword>
<protein>
    <submittedName>
        <fullName evidence="9">Putative plus-end-directed kinesin ATPase</fullName>
        <ecNumber evidence="9">3.6.4.4</ecNumber>
    </submittedName>
</protein>
<comment type="similarity">
    <text evidence="5">Belongs to the TRAFAC class myosin-kinesin ATPase superfamily. Kinesin family.</text>
</comment>
<dbReference type="GO" id="GO:0005634">
    <property type="term" value="C:nucleus"/>
    <property type="evidence" value="ECO:0007669"/>
    <property type="project" value="TreeGrafter"/>
</dbReference>
<feature type="region of interest" description="Disordered" evidence="7">
    <location>
        <begin position="843"/>
        <end position="867"/>
    </location>
</feature>
<dbReference type="EMBL" id="PDCK01000044">
    <property type="protein sequence ID" value="PRQ27230.1"/>
    <property type="molecule type" value="Genomic_DNA"/>
</dbReference>
<keyword evidence="6" id="KW-0175">Coiled coil</keyword>
<keyword evidence="4 5" id="KW-0505">Motor protein</keyword>
<evidence type="ECO:0000259" key="8">
    <source>
        <dbReference type="PROSITE" id="PS50067"/>
    </source>
</evidence>
<keyword evidence="10" id="KW-1185">Reference proteome</keyword>
<reference evidence="9 10" key="1">
    <citation type="journal article" date="2018" name="Nat. Genet.">
        <title>The Rosa genome provides new insights in the design of modern roses.</title>
        <authorList>
            <person name="Bendahmane M."/>
        </authorList>
    </citation>
    <scope>NUCLEOTIDE SEQUENCE [LARGE SCALE GENOMIC DNA]</scope>
    <source>
        <strain evidence="10">cv. Old Blush</strain>
    </source>
</reference>
<dbReference type="PROSITE" id="PS50067">
    <property type="entry name" value="KINESIN_MOTOR_2"/>
    <property type="match status" value="1"/>
</dbReference>
<feature type="compositionally biased region" description="Basic and acidic residues" evidence="7">
    <location>
        <begin position="853"/>
        <end position="867"/>
    </location>
</feature>
<dbReference type="SMART" id="SM00129">
    <property type="entry name" value="KISc"/>
    <property type="match status" value="1"/>
</dbReference>
<feature type="region of interest" description="Disordered" evidence="7">
    <location>
        <begin position="748"/>
        <end position="791"/>
    </location>
</feature>
<evidence type="ECO:0000256" key="6">
    <source>
        <dbReference type="SAM" id="Coils"/>
    </source>
</evidence>
<dbReference type="GO" id="GO:0003777">
    <property type="term" value="F:microtubule motor activity"/>
    <property type="evidence" value="ECO:0007669"/>
    <property type="project" value="InterPro"/>
</dbReference>
<evidence type="ECO:0000256" key="7">
    <source>
        <dbReference type="SAM" id="MobiDB-lite"/>
    </source>
</evidence>
<dbReference type="InterPro" id="IPR027640">
    <property type="entry name" value="Kinesin-like_fam"/>
</dbReference>
<evidence type="ECO:0000256" key="5">
    <source>
        <dbReference type="PROSITE-ProRule" id="PRU00283"/>
    </source>
</evidence>
<evidence type="ECO:0000256" key="4">
    <source>
        <dbReference type="ARBA" id="ARBA00023175"/>
    </source>
</evidence>
<feature type="coiled-coil region" evidence="6">
    <location>
        <begin position="530"/>
        <end position="564"/>
    </location>
</feature>
<dbReference type="AlphaFoldDB" id="A0A2P6PZ77"/>
<evidence type="ECO:0000313" key="9">
    <source>
        <dbReference type="EMBL" id="PRQ27230.1"/>
    </source>
</evidence>
<feature type="compositionally biased region" description="Polar residues" evidence="7">
    <location>
        <begin position="772"/>
        <end position="781"/>
    </location>
</feature>
<dbReference type="InterPro" id="IPR001752">
    <property type="entry name" value="Kinesin_motor_dom"/>
</dbReference>
<dbReference type="STRING" id="74649.A0A2P6PZ77"/>
<organism evidence="9 10">
    <name type="scientific">Rosa chinensis</name>
    <name type="common">China rose</name>
    <dbReference type="NCBI Taxonomy" id="74649"/>
    <lineage>
        <taxon>Eukaryota</taxon>
        <taxon>Viridiplantae</taxon>
        <taxon>Streptophyta</taxon>
        <taxon>Embryophyta</taxon>
        <taxon>Tracheophyta</taxon>
        <taxon>Spermatophyta</taxon>
        <taxon>Magnoliopsida</taxon>
        <taxon>eudicotyledons</taxon>
        <taxon>Gunneridae</taxon>
        <taxon>Pentapetalae</taxon>
        <taxon>rosids</taxon>
        <taxon>fabids</taxon>
        <taxon>Rosales</taxon>
        <taxon>Rosaceae</taxon>
        <taxon>Rosoideae</taxon>
        <taxon>Rosoideae incertae sedis</taxon>
        <taxon>Rosa</taxon>
    </lineage>
</organism>
<dbReference type="OMA" id="DREHIIM"/>
<dbReference type="GO" id="GO:0005871">
    <property type="term" value="C:kinesin complex"/>
    <property type="evidence" value="ECO:0007669"/>
    <property type="project" value="TreeGrafter"/>
</dbReference>
<evidence type="ECO:0000256" key="1">
    <source>
        <dbReference type="ARBA" id="ARBA00022701"/>
    </source>
</evidence>
<evidence type="ECO:0000256" key="3">
    <source>
        <dbReference type="ARBA" id="ARBA00022840"/>
    </source>
</evidence>
<dbReference type="GO" id="GO:0005874">
    <property type="term" value="C:microtubule"/>
    <property type="evidence" value="ECO:0007669"/>
    <property type="project" value="UniProtKB-KW"/>
</dbReference>